<protein>
    <submittedName>
        <fullName evidence="1">Uncharacterized protein</fullName>
    </submittedName>
</protein>
<evidence type="ECO:0000313" key="2">
    <source>
        <dbReference type="Proteomes" id="UP001165960"/>
    </source>
</evidence>
<keyword evidence="2" id="KW-1185">Reference proteome</keyword>
<reference evidence="1" key="1">
    <citation type="submission" date="2022-04" db="EMBL/GenBank/DDBJ databases">
        <title>Genome of the entomopathogenic fungus Entomophthora muscae.</title>
        <authorList>
            <person name="Elya C."/>
            <person name="Lovett B.R."/>
            <person name="Lee E."/>
            <person name="Macias A.M."/>
            <person name="Hajek A.E."/>
            <person name="De Bivort B.L."/>
            <person name="Kasson M.T."/>
            <person name="De Fine Licht H.H."/>
            <person name="Stajich J.E."/>
        </authorList>
    </citation>
    <scope>NUCLEOTIDE SEQUENCE</scope>
    <source>
        <strain evidence="1">Berkeley</strain>
    </source>
</reference>
<name>A0ACC2UHV1_9FUNG</name>
<accession>A0ACC2UHV1</accession>
<comment type="caution">
    <text evidence="1">The sequence shown here is derived from an EMBL/GenBank/DDBJ whole genome shotgun (WGS) entry which is preliminary data.</text>
</comment>
<proteinExistence type="predicted"/>
<dbReference type="Proteomes" id="UP001165960">
    <property type="component" value="Unassembled WGS sequence"/>
</dbReference>
<organism evidence="1 2">
    <name type="scientific">Entomophthora muscae</name>
    <dbReference type="NCBI Taxonomy" id="34485"/>
    <lineage>
        <taxon>Eukaryota</taxon>
        <taxon>Fungi</taxon>
        <taxon>Fungi incertae sedis</taxon>
        <taxon>Zoopagomycota</taxon>
        <taxon>Entomophthoromycotina</taxon>
        <taxon>Entomophthoromycetes</taxon>
        <taxon>Entomophthorales</taxon>
        <taxon>Entomophthoraceae</taxon>
        <taxon>Entomophthora</taxon>
    </lineage>
</organism>
<dbReference type="EMBL" id="QTSX02000738">
    <property type="protein sequence ID" value="KAJ9085952.1"/>
    <property type="molecule type" value="Genomic_DNA"/>
</dbReference>
<sequence>MAQEGGRRGGAGLGSLGLDGLGLRAGGVLVAGVEAGGLRVMAAFVRIDNFPPLELQAQEQELNPEPGFPWARGL</sequence>
<evidence type="ECO:0000313" key="1">
    <source>
        <dbReference type="EMBL" id="KAJ9085952.1"/>
    </source>
</evidence>
<gene>
    <name evidence="1" type="ORF">DSO57_1009003</name>
</gene>